<dbReference type="EMBL" id="GBXM01013402">
    <property type="protein sequence ID" value="JAH95175.1"/>
    <property type="molecule type" value="Transcribed_RNA"/>
</dbReference>
<keyword evidence="1" id="KW-0812">Transmembrane</keyword>
<protein>
    <submittedName>
        <fullName evidence="2">Uncharacterized protein</fullName>
    </submittedName>
</protein>
<evidence type="ECO:0000313" key="2">
    <source>
        <dbReference type="EMBL" id="JAH95175.1"/>
    </source>
</evidence>
<dbReference type="AlphaFoldDB" id="A0A0E9WZW0"/>
<keyword evidence="1" id="KW-0472">Membrane</keyword>
<keyword evidence="1" id="KW-1133">Transmembrane helix</keyword>
<evidence type="ECO:0000256" key="1">
    <source>
        <dbReference type="SAM" id="Phobius"/>
    </source>
</evidence>
<accession>A0A0E9WZW0</accession>
<organism evidence="2">
    <name type="scientific">Anguilla anguilla</name>
    <name type="common">European freshwater eel</name>
    <name type="synonym">Muraena anguilla</name>
    <dbReference type="NCBI Taxonomy" id="7936"/>
    <lineage>
        <taxon>Eukaryota</taxon>
        <taxon>Metazoa</taxon>
        <taxon>Chordata</taxon>
        <taxon>Craniata</taxon>
        <taxon>Vertebrata</taxon>
        <taxon>Euteleostomi</taxon>
        <taxon>Actinopterygii</taxon>
        <taxon>Neopterygii</taxon>
        <taxon>Teleostei</taxon>
        <taxon>Anguilliformes</taxon>
        <taxon>Anguillidae</taxon>
        <taxon>Anguilla</taxon>
    </lineage>
</organism>
<sequence>MGNLSFNFIIYVFYFNFQTTLTTNAICTVSLIFCPALKAYRITSTRGQHTPCGQRFDHFLKRPFLSICGQRISNTSVQNKFKKCNYCHQSI</sequence>
<reference evidence="2" key="1">
    <citation type="submission" date="2014-11" db="EMBL/GenBank/DDBJ databases">
        <authorList>
            <person name="Amaro Gonzalez C."/>
        </authorList>
    </citation>
    <scope>NUCLEOTIDE SEQUENCE</scope>
</reference>
<reference evidence="2" key="2">
    <citation type="journal article" date="2015" name="Fish Shellfish Immunol.">
        <title>Early steps in the European eel (Anguilla anguilla)-Vibrio vulnificus interaction in the gills: Role of the RtxA13 toxin.</title>
        <authorList>
            <person name="Callol A."/>
            <person name="Pajuelo D."/>
            <person name="Ebbesson L."/>
            <person name="Teles M."/>
            <person name="MacKenzie S."/>
            <person name="Amaro C."/>
        </authorList>
    </citation>
    <scope>NUCLEOTIDE SEQUENCE</scope>
</reference>
<proteinExistence type="predicted"/>
<feature type="transmembrane region" description="Helical" evidence="1">
    <location>
        <begin position="12"/>
        <end position="37"/>
    </location>
</feature>
<name>A0A0E9WZW0_ANGAN</name>